<dbReference type="KEGG" id="goe:100906593"/>
<name>A0AAJ7P9J1_9ACAR</name>
<reference evidence="3" key="1">
    <citation type="submission" date="2025-08" db="UniProtKB">
        <authorList>
            <consortium name="RefSeq"/>
        </authorList>
    </citation>
    <scope>IDENTIFICATION</scope>
</reference>
<organism evidence="2 3">
    <name type="scientific">Galendromus occidentalis</name>
    <name type="common">western predatory mite</name>
    <dbReference type="NCBI Taxonomy" id="34638"/>
    <lineage>
        <taxon>Eukaryota</taxon>
        <taxon>Metazoa</taxon>
        <taxon>Ecdysozoa</taxon>
        <taxon>Arthropoda</taxon>
        <taxon>Chelicerata</taxon>
        <taxon>Arachnida</taxon>
        <taxon>Acari</taxon>
        <taxon>Parasitiformes</taxon>
        <taxon>Mesostigmata</taxon>
        <taxon>Gamasina</taxon>
        <taxon>Phytoseioidea</taxon>
        <taxon>Phytoseiidae</taxon>
        <taxon>Typhlodrominae</taxon>
        <taxon>Galendromus</taxon>
    </lineage>
</organism>
<dbReference type="RefSeq" id="XP_018494884.1">
    <property type="nucleotide sequence ID" value="XM_018639368.1"/>
</dbReference>
<proteinExistence type="predicted"/>
<accession>A0AAJ7P9J1</accession>
<dbReference type="GeneID" id="100906593"/>
<feature type="compositionally biased region" description="Polar residues" evidence="1">
    <location>
        <begin position="432"/>
        <end position="446"/>
    </location>
</feature>
<keyword evidence="2" id="KW-1185">Reference proteome</keyword>
<feature type="region of interest" description="Disordered" evidence="1">
    <location>
        <begin position="415"/>
        <end position="446"/>
    </location>
</feature>
<dbReference type="Proteomes" id="UP000694867">
    <property type="component" value="Unplaced"/>
</dbReference>
<gene>
    <name evidence="3" type="primary">LOC100906593</name>
</gene>
<evidence type="ECO:0000313" key="3">
    <source>
        <dbReference type="RefSeq" id="XP_018494884.1"/>
    </source>
</evidence>
<dbReference type="AlphaFoldDB" id="A0AAJ7P9J1"/>
<feature type="compositionally biased region" description="Polar residues" evidence="1">
    <location>
        <begin position="117"/>
        <end position="138"/>
    </location>
</feature>
<evidence type="ECO:0000256" key="1">
    <source>
        <dbReference type="SAM" id="MobiDB-lite"/>
    </source>
</evidence>
<sequence>MLITSVKPATSSAPRVPKIEVIEISDDEDDEPENVCRAFSRGACRRQAVPKRDFVEIGTLPTESAKRLRISNAAPSAQKLNNGVQSRESCTHAGDLISARVGNSDENDTRNGMLSASLSREMTPTWGPTNDLRAQTKTPKAPPCSGTSSQPTLRPPEQRNIQIKEPAPADLKPEFGNSEPEVKPGASGIARLANGERTSESIAGEEKTGDPPDPPPAPSHDAISPQKQFLKPPSPKAALSKKDFMNLPLEDVDLLVAKYGSHIVQNITIKDIQGKGIGELNLPKNVKVTPQLKPRLKFKLPISADDEVIVISDDEIAPDNASQEASTDSAPDNSSQVSKTDFKAQRDFLANLQLFHAFKPKKPLKKDIANVLKTRNIMKAYIANPLVSILKADCIYKYVTNKGILSCEQFRAKREVPRRRKKSAAPNKSYRNKNQVSGTRQSGRRQTVNYSGFEPKRFVRRFLTKKLKQNIRQHELKGIWTSYSCPETEHSAKVPVIVLSTIVPDNLKQYGHNIDEYKFDECERDAIAAEAKEFKCKWCSFHCLNVPSLREHCFDYHGKIFPTVI</sequence>
<evidence type="ECO:0000313" key="2">
    <source>
        <dbReference type="Proteomes" id="UP000694867"/>
    </source>
</evidence>
<feature type="region of interest" description="Disordered" evidence="1">
    <location>
        <begin position="117"/>
        <end position="237"/>
    </location>
</feature>
<protein>
    <submittedName>
        <fullName evidence="3">Uncharacterized protein LOC100906593</fullName>
    </submittedName>
</protein>